<dbReference type="InterPro" id="IPR051906">
    <property type="entry name" value="TolC-like"/>
</dbReference>
<dbReference type="InterPro" id="IPR028351">
    <property type="entry name" value="CyaE"/>
</dbReference>
<dbReference type="SUPFAM" id="SSF56954">
    <property type="entry name" value="Outer membrane efflux proteins (OEP)"/>
    <property type="match status" value="1"/>
</dbReference>
<dbReference type="GO" id="GO:0015562">
    <property type="term" value="F:efflux transmembrane transporter activity"/>
    <property type="evidence" value="ECO:0007669"/>
    <property type="project" value="InterPro"/>
</dbReference>
<proteinExistence type="inferred from homology"/>
<evidence type="ECO:0000256" key="7">
    <source>
        <dbReference type="ARBA" id="ARBA00023237"/>
    </source>
</evidence>
<reference evidence="9 10" key="1">
    <citation type="journal article" date="2011" name="J. Bacteriol.">
        <title>Genome sequence of Chthoniobacter flavus Ellin428, an aerobic heterotrophic soil bacterium.</title>
        <authorList>
            <person name="Kant R."/>
            <person name="van Passel M.W."/>
            <person name="Palva A."/>
            <person name="Lucas S."/>
            <person name="Lapidus A."/>
            <person name="Glavina Del Rio T."/>
            <person name="Dalin E."/>
            <person name="Tice H."/>
            <person name="Bruce D."/>
            <person name="Goodwin L."/>
            <person name="Pitluck S."/>
            <person name="Larimer F.W."/>
            <person name="Land M.L."/>
            <person name="Hauser L."/>
            <person name="Sangwan P."/>
            <person name="de Vos W.M."/>
            <person name="Janssen P.H."/>
            <person name="Smidt H."/>
        </authorList>
    </citation>
    <scope>NUCLEOTIDE SEQUENCE [LARGE SCALE GENOMIC DNA]</scope>
    <source>
        <strain evidence="9 10">Ellin428</strain>
    </source>
</reference>
<evidence type="ECO:0000256" key="8">
    <source>
        <dbReference type="SAM" id="SignalP"/>
    </source>
</evidence>
<evidence type="ECO:0000256" key="2">
    <source>
        <dbReference type="ARBA" id="ARBA00007613"/>
    </source>
</evidence>
<keyword evidence="6" id="KW-0472">Membrane</keyword>
<dbReference type="Pfam" id="PF02321">
    <property type="entry name" value="OEP"/>
    <property type="match status" value="2"/>
</dbReference>
<dbReference type="STRING" id="497964.CfE428DRAFT_0383"/>
<dbReference type="InterPro" id="IPR003423">
    <property type="entry name" value="OMP_efflux"/>
</dbReference>
<dbReference type="PANTHER" id="PTHR30026">
    <property type="entry name" value="OUTER MEMBRANE PROTEIN TOLC"/>
    <property type="match status" value="1"/>
</dbReference>
<dbReference type="GO" id="GO:0009279">
    <property type="term" value="C:cell outer membrane"/>
    <property type="evidence" value="ECO:0007669"/>
    <property type="project" value="UniProtKB-SubCell"/>
</dbReference>
<evidence type="ECO:0000256" key="4">
    <source>
        <dbReference type="ARBA" id="ARBA00022452"/>
    </source>
</evidence>
<evidence type="ECO:0000256" key="3">
    <source>
        <dbReference type="ARBA" id="ARBA00022448"/>
    </source>
</evidence>
<dbReference type="RefSeq" id="WP_006977710.1">
    <property type="nucleotide sequence ID" value="NZ_ABVL01000001.1"/>
</dbReference>
<keyword evidence="7" id="KW-0998">Cell outer membrane</keyword>
<keyword evidence="8" id="KW-0732">Signal</keyword>
<protein>
    <submittedName>
        <fullName evidence="9">Outer membrane efflux protein</fullName>
    </submittedName>
</protein>
<keyword evidence="10" id="KW-1185">Reference proteome</keyword>
<keyword evidence="4" id="KW-1134">Transmembrane beta strand</keyword>
<feature type="signal peptide" evidence="8">
    <location>
        <begin position="1"/>
        <end position="17"/>
    </location>
</feature>
<comment type="subcellular location">
    <subcellularLocation>
        <location evidence="1">Cell outer membrane</location>
    </subcellularLocation>
</comment>
<evidence type="ECO:0000256" key="5">
    <source>
        <dbReference type="ARBA" id="ARBA00022692"/>
    </source>
</evidence>
<dbReference type="AlphaFoldDB" id="B4CUM0"/>
<dbReference type="GO" id="GO:0015288">
    <property type="term" value="F:porin activity"/>
    <property type="evidence" value="ECO:0007669"/>
    <property type="project" value="TreeGrafter"/>
</dbReference>
<feature type="chain" id="PRO_5002800103" evidence="8">
    <location>
        <begin position="18"/>
        <end position="470"/>
    </location>
</feature>
<name>B4CUM0_9BACT</name>
<keyword evidence="3" id="KW-0813">Transport</keyword>
<dbReference type="eggNOG" id="COG1538">
    <property type="taxonomic scope" value="Bacteria"/>
</dbReference>
<evidence type="ECO:0000313" key="9">
    <source>
        <dbReference type="EMBL" id="EDY22258.1"/>
    </source>
</evidence>
<accession>B4CUM0</accession>
<dbReference type="EMBL" id="ABVL01000001">
    <property type="protein sequence ID" value="EDY22258.1"/>
    <property type="molecule type" value="Genomic_DNA"/>
</dbReference>
<sequence length="470" mass="50960" precursor="true">MKRFFFVFFGITCCAIAATPKARPLPAPAAPEKHPAPVDQLDLTQAETIALQQSPTVYAAQYQALAAQQVVRQVKSAFYPQITAEFSAVTTGDDFAGFFGLHPITNQDTRIAASGGLNNPTILSRQANGILFNQLITDFGRTWNLTAASKNMALSAVQKSTLARAKVMLLVDRAYFQAQQAQALLRVADETVMARQLLADQVGALAKSQLKSELDVSFARVSLDEAKLLRLEAQNQVNAAFADLSYALGYHETHRFALVPIPQFAMPKGNLAGYITQALAMRPEALSLRHERDAAKQTATAERAAHLPKVSLIGAAGRGTAGDPRVEGDYAAAGVNVELPLFTGFRLSARDKEASLQAQTADQNLQEIEDLIAKDVEVALLNTTNSADKIDVTASLLANAEQAYNLAEAKYNIGMTSIVEFSQAQLAKLQAQINHTTATYEYQINRLVLDFQTGAPKYLQSPVPQVVPRR</sequence>
<comment type="similarity">
    <text evidence="2">Belongs to the outer membrane factor (OMF) (TC 1.B.17) family.</text>
</comment>
<dbReference type="Gene3D" id="1.20.1600.10">
    <property type="entry name" value="Outer membrane efflux proteins (OEP)"/>
    <property type="match status" value="1"/>
</dbReference>
<evidence type="ECO:0000256" key="6">
    <source>
        <dbReference type="ARBA" id="ARBA00023136"/>
    </source>
</evidence>
<dbReference type="GO" id="GO:1990281">
    <property type="term" value="C:efflux pump complex"/>
    <property type="evidence" value="ECO:0007669"/>
    <property type="project" value="TreeGrafter"/>
</dbReference>
<evidence type="ECO:0000256" key="1">
    <source>
        <dbReference type="ARBA" id="ARBA00004442"/>
    </source>
</evidence>
<organism evidence="9 10">
    <name type="scientific">Chthoniobacter flavus Ellin428</name>
    <dbReference type="NCBI Taxonomy" id="497964"/>
    <lineage>
        <taxon>Bacteria</taxon>
        <taxon>Pseudomonadati</taxon>
        <taxon>Verrucomicrobiota</taxon>
        <taxon>Spartobacteria</taxon>
        <taxon>Chthoniobacterales</taxon>
        <taxon>Chthoniobacteraceae</taxon>
        <taxon>Chthoniobacter</taxon>
    </lineage>
</organism>
<dbReference type="PIRSF" id="PIRSF001892">
    <property type="entry name" value="CyaE"/>
    <property type="match status" value="1"/>
</dbReference>
<dbReference type="InParanoid" id="B4CUM0"/>
<comment type="caution">
    <text evidence="9">The sequence shown here is derived from an EMBL/GenBank/DDBJ whole genome shotgun (WGS) entry which is preliminary data.</text>
</comment>
<dbReference type="Proteomes" id="UP000005824">
    <property type="component" value="Unassembled WGS sequence"/>
</dbReference>
<keyword evidence="5" id="KW-0812">Transmembrane</keyword>
<gene>
    <name evidence="9" type="ORF">CfE428DRAFT_0383</name>
</gene>
<evidence type="ECO:0000313" key="10">
    <source>
        <dbReference type="Proteomes" id="UP000005824"/>
    </source>
</evidence>
<dbReference type="PANTHER" id="PTHR30026:SF20">
    <property type="entry name" value="OUTER MEMBRANE PROTEIN TOLC"/>
    <property type="match status" value="1"/>
</dbReference>